<evidence type="ECO:0000313" key="2">
    <source>
        <dbReference type="EMBL" id="PQO33017.1"/>
    </source>
</evidence>
<sequence length="140" mass="15006">MQRFGCYALIATYLVVQLFGQVIHAWSGCEHAHLPGQHWTVEGSSAASVANADDHGHHHAHASHYHAEPTAGPGWSPGHQHRLAIDGCLLCQHLALGQIAPATTDVAIESTVVEPILTRTVRLATEKWLGPNSPRAPPIA</sequence>
<dbReference type="OrthoDB" id="282701at2"/>
<organism evidence="2 3">
    <name type="scientific">Blastopirellula marina</name>
    <dbReference type="NCBI Taxonomy" id="124"/>
    <lineage>
        <taxon>Bacteria</taxon>
        <taxon>Pseudomonadati</taxon>
        <taxon>Planctomycetota</taxon>
        <taxon>Planctomycetia</taxon>
        <taxon>Pirellulales</taxon>
        <taxon>Pirellulaceae</taxon>
        <taxon>Blastopirellula</taxon>
    </lineage>
</organism>
<name>A0A2S8FLI8_9BACT</name>
<proteinExistence type="predicted"/>
<reference evidence="2 3" key="1">
    <citation type="submission" date="2018-02" db="EMBL/GenBank/DDBJ databases">
        <title>Comparative genomes isolates from brazilian mangrove.</title>
        <authorList>
            <person name="Araujo J.E."/>
            <person name="Taketani R.G."/>
            <person name="Silva M.C.P."/>
            <person name="Loureco M.V."/>
            <person name="Andreote F.D."/>
        </authorList>
    </citation>
    <scope>NUCLEOTIDE SEQUENCE [LARGE SCALE GENOMIC DNA]</scope>
    <source>
        <strain evidence="2 3">NAP PRIS-MGV</strain>
    </source>
</reference>
<dbReference type="AlphaFoldDB" id="A0A2S8FLI8"/>
<dbReference type="PROSITE" id="PS51257">
    <property type="entry name" value="PROKAR_LIPOPROTEIN"/>
    <property type="match status" value="1"/>
</dbReference>
<gene>
    <name evidence="2" type="ORF">C5Y98_17940</name>
</gene>
<dbReference type="RefSeq" id="WP_105356124.1">
    <property type="nucleotide sequence ID" value="NZ_PUIB01000018.1"/>
</dbReference>
<accession>A0A2S8FLI8</accession>
<dbReference type="Proteomes" id="UP000239388">
    <property type="component" value="Unassembled WGS sequence"/>
</dbReference>
<evidence type="ECO:0000256" key="1">
    <source>
        <dbReference type="SAM" id="MobiDB-lite"/>
    </source>
</evidence>
<dbReference type="EMBL" id="PUIB01000018">
    <property type="protein sequence ID" value="PQO33017.1"/>
    <property type="molecule type" value="Genomic_DNA"/>
</dbReference>
<protein>
    <submittedName>
        <fullName evidence="2">Uncharacterized protein</fullName>
    </submittedName>
</protein>
<feature type="region of interest" description="Disordered" evidence="1">
    <location>
        <begin position="45"/>
        <end position="77"/>
    </location>
</feature>
<comment type="caution">
    <text evidence="2">The sequence shown here is derived from an EMBL/GenBank/DDBJ whole genome shotgun (WGS) entry which is preliminary data.</text>
</comment>
<evidence type="ECO:0000313" key="3">
    <source>
        <dbReference type="Proteomes" id="UP000239388"/>
    </source>
</evidence>